<keyword evidence="1" id="KW-0472">Membrane</keyword>
<organism evidence="3 4">
    <name type="scientific">Candidatus Methanodesulfokora washburnensis</name>
    <dbReference type="NCBI Taxonomy" id="2478471"/>
    <lineage>
        <taxon>Archaea</taxon>
        <taxon>Thermoproteota</taxon>
        <taxon>Candidatus Korarchaeia</taxon>
        <taxon>Candidatus Korarchaeia incertae sedis</taxon>
        <taxon>Candidatus Methanodesulfokora</taxon>
    </lineage>
</organism>
<gene>
    <name evidence="3" type="ORF">D6D85_16355</name>
</gene>
<keyword evidence="1" id="KW-1133">Transmembrane helix</keyword>
<dbReference type="PANTHER" id="PTHR10579">
    <property type="entry name" value="CALCIUM-ACTIVATED CHLORIDE CHANNEL REGULATOR"/>
    <property type="match status" value="1"/>
</dbReference>
<dbReference type="CDD" id="cd00060">
    <property type="entry name" value="FHA"/>
    <property type="match status" value="1"/>
</dbReference>
<dbReference type="SUPFAM" id="SSF53300">
    <property type="entry name" value="vWA-like"/>
    <property type="match status" value="1"/>
</dbReference>
<evidence type="ECO:0000313" key="3">
    <source>
        <dbReference type="EMBL" id="RSN71253.1"/>
    </source>
</evidence>
<dbReference type="SMART" id="SM00327">
    <property type="entry name" value="VWA"/>
    <property type="match status" value="1"/>
</dbReference>
<keyword evidence="4" id="KW-1185">Reference proteome</keyword>
<keyword evidence="1" id="KW-0812">Transmembrane</keyword>
<dbReference type="InterPro" id="IPR008984">
    <property type="entry name" value="SMAD_FHA_dom_sf"/>
</dbReference>
<dbReference type="InterPro" id="IPR000253">
    <property type="entry name" value="FHA_dom"/>
</dbReference>
<dbReference type="CDD" id="cd00198">
    <property type="entry name" value="vWFA"/>
    <property type="match status" value="1"/>
</dbReference>
<evidence type="ECO:0000313" key="4">
    <source>
        <dbReference type="Proteomes" id="UP000277582"/>
    </source>
</evidence>
<dbReference type="AlphaFoldDB" id="A0A3R9R0A3"/>
<comment type="caution">
    <text evidence="3">The sequence shown here is derived from an EMBL/GenBank/DDBJ whole genome shotgun (WGS) entry which is preliminary data.</text>
</comment>
<dbReference type="PROSITE" id="PS50234">
    <property type="entry name" value="VWFA"/>
    <property type="match status" value="1"/>
</dbReference>
<dbReference type="Proteomes" id="UP000277582">
    <property type="component" value="Unassembled WGS sequence"/>
</dbReference>
<evidence type="ECO:0000259" key="2">
    <source>
        <dbReference type="PROSITE" id="PS50234"/>
    </source>
</evidence>
<dbReference type="RefSeq" id="WP_125673025.1">
    <property type="nucleotide sequence ID" value="NZ_RCOS01000178.1"/>
</dbReference>
<accession>A0A3R9R0A3</accession>
<dbReference type="Pfam" id="PF00092">
    <property type="entry name" value="VWA"/>
    <property type="match status" value="1"/>
</dbReference>
<dbReference type="Pfam" id="PF00498">
    <property type="entry name" value="FHA"/>
    <property type="match status" value="1"/>
</dbReference>
<feature type="transmembrane region" description="Helical" evidence="1">
    <location>
        <begin position="637"/>
        <end position="659"/>
    </location>
</feature>
<dbReference type="Gene3D" id="3.40.50.410">
    <property type="entry name" value="von Willebrand factor, type A domain"/>
    <property type="match status" value="1"/>
</dbReference>
<feature type="domain" description="VWFA" evidence="2">
    <location>
        <begin position="313"/>
        <end position="490"/>
    </location>
</feature>
<dbReference type="SUPFAM" id="SSF49879">
    <property type="entry name" value="SMAD/FHA domain"/>
    <property type="match status" value="1"/>
</dbReference>
<dbReference type="OrthoDB" id="3296at2157"/>
<dbReference type="InterPro" id="IPR002035">
    <property type="entry name" value="VWF_A"/>
</dbReference>
<dbReference type="PANTHER" id="PTHR10579:SF43">
    <property type="entry name" value="ZINC FINGER (C3HC4-TYPE RING FINGER) FAMILY PROTEIN"/>
    <property type="match status" value="1"/>
</dbReference>
<protein>
    <submittedName>
        <fullName evidence="3">VWA domain-containing protein</fullName>
    </submittedName>
</protein>
<name>A0A3R9R0A3_9CREN</name>
<dbReference type="InterPro" id="IPR051266">
    <property type="entry name" value="CLCR"/>
</dbReference>
<reference evidence="3 4" key="1">
    <citation type="submission" date="2018-10" db="EMBL/GenBank/DDBJ databases">
        <title>Co-occurring genomic capacity for anaerobic methane metabolism and dissimilatory sulfite reduction discovered in the Korarchaeota.</title>
        <authorList>
            <person name="Mckay L.J."/>
            <person name="Dlakic M."/>
            <person name="Fields M.W."/>
            <person name="Delmont T.O."/>
            <person name="Eren A.M."/>
            <person name="Jay Z.J."/>
            <person name="Klingelsmith K.B."/>
            <person name="Rusch D.B."/>
            <person name="Inskeep W.P."/>
        </authorList>
    </citation>
    <scope>NUCLEOTIDE SEQUENCE [LARGE SCALE GENOMIC DNA]</scope>
    <source>
        <strain evidence="3 4">MDKW</strain>
    </source>
</reference>
<sequence>MRHIGILILIILLFGGINVPIAEGQYQPQVHPRELAILSGNDAVYYITIVSPEKIYLRVEGVPPGSDAKFDPQSGQAWATSGFLSKLTVRTSDSTPPGDYRLIIIADIGNTEERVEVELKVAPKTEDGASIVLYRAYANYLDPQFWVDHSIVALVLFSSDFDSSFTNPFSILKKFVSGVVASKLSLAESLTKEILTLTNFLPSTGMSGILSFTCSKIATCPIGYGKNALVEISELVEHGDKAGAAKRIGEILPGFYNWLSEINGYQPDGMIVTQTEKEAAKNLVESCIRFLEAEKERLKSAPSPAPSPSAGSDVVFVLDISGSMSESWKGEVKIDSAKRSAISLLSLLSSGDRVSVVCFESTASLKLPLSDDKKKAIEIVRSLSAGGNTNMGDAIVKALEELKRNARAGSPKSIIFFTDGMLNTGMTEGEIINGPLQDAISMGVKIYTIGYGDPSKINENFLRTLAEKTGGKYYYSPDAYQLENDFIETGHLASGWQIISTFTGKVRQGELRTAGSVNVMQKLNLLKVVLNWRGSILNLKIISPSGIPVDLSSPNVEYSGETNPQYVIIHDPETGSYTIQVYGKDVEGEEDYRVWAFGIPAEGGSSGGGGGGGGGGGSYVYPLQQTQPAIEEEKVDYSFIPLSIAIAALILSAAIYYSYRPSYFLTDRRGNVIIRSSKRDRVYGREDFAGLLSGDVLKFISRREKGGQFRIFRQGKWYYIVDNFSTNPTHLNGVIIRGRGPLKLENGSIISIPGAVELVFRYS</sequence>
<dbReference type="InterPro" id="IPR036465">
    <property type="entry name" value="vWFA_dom_sf"/>
</dbReference>
<evidence type="ECO:0000256" key="1">
    <source>
        <dbReference type="SAM" id="Phobius"/>
    </source>
</evidence>
<proteinExistence type="predicted"/>
<dbReference type="EMBL" id="RCOS01000178">
    <property type="protein sequence ID" value="RSN71253.1"/>
    <property type="molecule type" value="Genomic_DNA"/>
</dbReference>
<dbReference type="Gene3D" id="2.60.200.20">
    <property type="match status" value="1"/>
</dbReference>